<dbReference type="GO" id="GO:0031114">
    <property type="term" value="P:regulation of microtubule depolymerization"/>
    <property type="evidence" value="ECO:0007669"/>
    <property type="project" value="TreeGrafter"/>
</dbReference>
<feature type="compositionally biased region" description="Acidic residues" evidence="1">
    <location>
        <begin position="476"/>
        <end position="487"/>
    </location>
</feature>
<accession>Q4RMR4</accession>
<organism evidence="4">
    <name type="scientific">Tetraodon nigroviridis</name>
    <name type="common">Spotted green pufferfish</name>
    <name type="synonym">Chelonodon nigroviridis</name>
    <dbReference type="NCBI Taxonomy" id="99883"/>
    <lineage>
        <taxon>Eukaryota</taxon>
        <taxon>Metazoa</taxon>
        <taxon>Chordata</taxon>
        <taxon>Craniata</taxon>
        <taxon>Vertebrata</taxon>
        <taxon>Euteleostomi</taxon>
        <taxon>Actinopterygii</taxon>
        <taxon>Neopterygii</taxon>
        <taxon>Teleostei</taxon>
        <taxon>Neoteleostei</taxon>
        <taxon>Acanthomorphata</taxon>
        <taxon>Eupercaria</taxon>
        <taxon>Tetraodontiformes</taxon>
        <taxon>Tetradontoidea</taxon>
        <taxon>Tetraodontidae</taxon>
        <taxon>Tetraodon</taxon>
    </lineage>
</organism>
<dbReference type="AlphaFoldDB" id="Q4RMR4"/>
<dbReference type="GO" id="GO:0045202">
    <property type="term" value="C:synapse"/>
    <property type="evidence" value="ECO:0007669"/>
    <property type="project" value="TreeGrafter"/>
</dbReference>
<dbReference type="InterPro" id="IPR056617">
    <property type="entry name" value="MAP1B/S_N"/>
</dbReference>
<feature type="compositionally biased region" description="Basic residues" evidence="1">
    <location>
        <begin position="535"/>
        <end position="546"/>
    </location>
</feature>
<dbReference type="InterPro" id="IPR057480">
    <property type="entry name" value="MAP1A/B/S-like_MBL"/>
</dbReference>
<evidence type="ECO:0000313" key="4">
    <source>
        <dbReference type="EMBL" id="CAG10318.1"/>
    </source>
</evidence>
<dbReference type="GO" id="GO:0016358">
    <property type="term" value="P:dendrite development"/>
    <property type="evidence" value="ECO:0007669"/>
    <property type="project" value="TreeGrafter"/>
</dbReference>
<evidence type="ECO:0000256" key="1">
    <source>
        <dbReference type="SAM" id="MobiDB-lite"/>
    </source>
</evidence>
<feature type="domain" description="Microtubule-associated protein 1A/B/S-like MBL-like" evidence="3">
    <location>
        <begin position="218"/>
        <end position="345"/>
    </location>
</feature>
<dbReference type="Pfam" id="PF25281">
    <property type="entry name" value="MBL_MAP1B"/>
    <property type="match status" value="1"/>
</dbReference>
<feature type="compositionally biased region" description="Low complexity" evidence="1">
    <location>
        <begin position="573"/>
        <end position="590"/>
    </location>
</feature>
<feature type="domain" description="Microtubule-associated protein 1B/S N-terminal" evidence="2">
    <location>
        <begin position="46"/>
        <end position="210"/>
    </location>
</feature>
<name>Q4RMR4_TETNG</name>
<evidence type="ECO:0000259" key="2">
    <source>
        <dbReference type="Pfam" id="PF23415"/>
    </source>
</evidence>
<feature type="compositionally biased region" description="Polar residues" evidence="1">
    <location>
        <begin position="552"/>
        <end position="566"/>
    </location>
</feature>
<feature type="compositionally biased region" description="Pro residues" evidence="1">
    <location>
        <begin position="503"/>
        <end position="524"/>
    </location>
</feature>
<dbReference type="GO" id="GO:0005875">
    <property type="term" value="C:microtubule associated complex"/>
    <property type="evidence" value="ECO:0007669"/>
    <property type="project" value="TreeGrafter"/>
</dbReference>
<dbReference type="GO" id="GO:0030425">
    <property type="term" value="C:dendrite"/>
    <property type="evidence" value="ECO:0007669"/>
    <property type="project" value="TreeGrafter"/>
</dbReference>
<dbReference type="Pfam" id="PF23415">
    <property type="entry name" value="MAPB1_N"/>
    <property type="match status" value="1"/>
</dbReference>
<dbReference type="GO" id="GO:0008017">
    <property type="term" value="F:microtubule binding"/>
    <property type="evidence" value="ECO:0007669"/>
    <property type="project" value="InterPro"/>
</dbReference>
<comment type="caution">
    <text evidence="4">The sequence shown here is derived from an EMBL/GenBank/DDBJ whole genome shotgun (WGS) entry which is preliminary data.</text>
</comment>
<reference evidence="4" key="1">
    <citation type="journal article" date="2004" name="Nature">
        <title>Genome duplication in the teleost fish Tetraodon nigroviridis reveals the early vertebrate proto-karyotype.</title>
        <authorList>
            <person name="Jaillon O."/>
            <person name="Aury J.-M."/>
            <person name="Brunet F."/>
            <person name="Petit J.-L."/>
            <person name="Stange-Thomann N."/>
            <person name="Mauceli E."/>
            <person name="Bouneau L."/>
            <person name="Fischer C."/>
            <person name="Ozouf-Costaz C."/>
            <person name="Bernot A."/>
            <person name="Nicaud S."/>
            <person name="Jaffe D."/>
            <person name="Fisher S."/>
            <person name="Lutfalla G."/>
            <person name="Dossat C."/>
            <person name="Segurens B."/>
            <person name="Dasilva C."/>
            <person name="Salanoubat M."/>
            <person name="Levy M."/>
            <person name="Boudet N."/>
            <person name="Castellano S."/>
            <person name="Anthouard V."/>
            <person name="Jubin C."/>
            <person name="Castelli V."/>
            <person name="Katinka M."/>
            <person name="Vacherie B."/>
            <person name="Biemont C."/>
            <person name="Skalli Z."/>
            <person name="Cattolico L."/>
            <person name="Poulain J."/>
            <person name="De Berardinis V."/>
            <person name="Cruaud C."/>
            <person name="Duprat S."/>
            <person name="Brottier P."/>
            <person name="Coutanceau J.-P."/>
            <person name="Gouzy J."/>
            <person name="Parra G."/>
            <person name="Lardier G."/>
            <person name="Chapple C."/>
            <person name="McKernan K.J."/>
            <person name="McEwan P."/>
            <person name="Bosak S."/>
            <person name="Kellis M."/>
            <person name="Volff J.-N."/>
            <person name="Guigo R."/>
            <person name="Zody M.C."/>
            <person name="Mesirov J."/>
            <person name="Lindblad-Toh K."/>
            <person name="Birren B."/>
            <person name="Nusbaum C."/>
            <person name="Kahn D."/>
            <person name="Robinson-Rechavi M."/>
            <person name="Laudet V."/>
            <person name="Schachter V."/>
            <person name="Quetier F."/>
            <person name="Saurin W."/>
            <person name="Scarpelli C."/>
            <person name="Wincker P."/>
            <person name="Lander E.S."/>
            <person name="Weissenbach J."/>
            <person name="Roest Crollius H."/>
        </authorList>
    </citation>
    <scope>NUCLEOTIDE SEQUENCE [LARGE SCALE GENOMIC DNA]</scope>
</reference>
<feature type="region of interest" description="Disordered" evidence="1">
    <location>
        <begin position="437"/>
        <end position="600"/>
    </location>
</feature>
<dbReference type="PANTHER" id="PTHR13843">
    <property type="entry name" value="MICROTUBULE-ASSOCIATED PROTEIN"/>
    <property type="match status" value="1"/>
</dbReference>
<evidence type="ECO:0000259" key="3">
    <source>
        <dbReference type="Pfam" id="PF25281"/>
    </source>
</evidence>
<sequence>MASSRVLEREVQEQPRRAAPAGLDLCPHKHSLLIPPDDECCVPFPGIRSWKVDLKSCDLNLHLRQFLSYHTASFKGVGHKCLRHSTRVLDAQVLICPSQEQVFSEVRALLSQDSAFKLLILAGESVEEGGDLLFHRGLFSPKHLKQILAELVNPEICSSKVSLTLSCPNVGLWRDTLVGSQPLWDALTLHVNPPEVLSVMEAVGEFASLITGTISPLSPFDLLPPPSTVGFLKLSRPCCYVFPAGRGDCAFFAVSGFTMLMDGGSDSRACFWKLVRHLDRVDAVLLTHAGTENLPGVNAFLERKVAEMELSSDIKDDSSKRLISPELGVVFFNAPNRLQAERHDLDESLSMSLEQGPTAGSQREGEDNLHSNSNGSHFAGMSLPVRKPSRPLGQGSEMGRPTAPNTLHFEGTSHEVDLCLVSPCEFKHFKPVESSRGPLAPHYHGNDNHSKDASPSESNAPVCTEDCPSTTADGALDWDEDESDSEPTDSPRDLRNSQTLHQDPPPAPPRDSPPLPPQPDPCMPVPQCDLDNHGKKTKGSGVRGKKSPAPPQITSSGKNRPGNQSGAAKGKASSIRMLSSSSRLAPANSSHDPGSKSTSDEGVAVYVDLAYIPSGVSSSTVSLDFFRRIRSSCYIVSGDSPEREELLVHTLNALLDSKAFWPDGTQVTLIPTYESVQMQEWYQQTVDRQKELGITVLGSNSTVAMQDETFPACKIEF</sequence>
<reference evidence="4" key="2">
    <citation type="submission" date="2004-02" db="EMBL/GenBank/DDBJ databases">
        <authorList>
            <consortium name="Genoscope"/>
            <consortium name="Whitehead Institute Centre for Genome Research"/>
        </authorList>
    </citation>
    <scope>NUCLEOTIDE SEQUENCE</scope>
</reference>
<dbReference type="PANTHER" id="PTHR13843:SF11">
    <property type="entry name" value="MICROTUBULE-ASSOCIATED PROTEIN 1S"/>
    <property type="match status" value="1"/>
</dbReference>
<feature type="region of interest" description="Disordered" evidence="1">
    <location>
        <begin position="352"/>
        <end position="409"/>
    </location>
</feature>
<dbReference type="EMBL" id="CAAE01015019">
    <property type="protein sequence ID" value="CAG10318.1"/>
    <property type="molecule type" value="Genomic_DNA"/>
</dbReference>
<gene>
    <name evidence="4" type="ORF">GSTENG00031913001</name>
</gene>
<dbReference type="InterPro" id="IPR026074">
    <property type="entry name" value="MAP1"/>
</dbReference>
<dbReference type="GO" id="GO:0043025">
    <property type="term" value="C:neuronal cell body"/>
    <property type="evidence" value="ECO:0007669"/>
    <property type="project" value="TreeGrafter"/>
</dbReference>
<proteinExistence type="predicted"/>
<dbReference type="KEGG" id="tng:GSTEN00031913G001"/>
<dbReference type="GO" id="GO:0000226">
    <property type="term" value="P:microtubule cytoskeleton organization"/>
    <property type="evidence" value="ECO:0007669"/>
    <property type="project" value="InterPro"/>
</dbReference>
<feature type="compositionally biased region" description="Polar residues" evidence="1">
    <location>
        <begin position="455"/>
        <end position="472"/>
    </location>
</feature>
<dbReference type="GO" id="GO:0005829">
    <property type="term" value="C:cytosol"/>
    <property type="evidence" value="ECO:0007669"/>
    <property type="project" value="TreeGrafter"/>
</dbReference>
<dbReference type="OrthoDB" id="5371837at2759"/>
<protein>
    <submittedName>
        <fullName evidence="4">(spotted green pufferfish) hypothetical protein</fullName>
    </submittedName>
</protein>
<dbReference type="GO" id="GO:0007409">
    <property type="term" value="P:axonogenesis"/>
    <property type="evidence" value="ECO:0007669"/>
    <property type="project" value="TreeGrafter"/>
</dbReference>
<dbReference type="GO" id="GO:0005874">
    <property type="term" value="C:microtubule"/>
    <property type="evidence" value="ECO:0007669"/>
    <property type="project" value="InterPro"/>
</dbReference>
<feature type="compositionally biased region" description="Polar residues" evidence="1">
    <location>
        <begin position="352"/>
        <end position="361"/>
    </location>
</feature>
<dbReference type="GO" id="GO:0003779">
    <property type="term" value="F:actin binding"/>
    <property type="evidence" value="ECO:0007669"/>
    <property type="project" value="TreeGrafter"/>
</dbReference>
<feature type="compositionally biased region" description="Basic and acidic residues" evidence="1">
    <location>
        <begin position="444"/>
        <end position="454"/>
    </location>
</feature>